<name>A0A6S6SPK5_9BACT</name>
<evidence type="ECO:0000313" key="1">
    <source>
        <dbReference type="EMBL" id="CAA6805244.1"/>
    </source>
</evidence>
<keyword evidence="1" id="KW-0378">Hydrolase</keyword>
<organism evidence="1">
    <name type="scientific">uncultured Sulfurovum sp</name>
    <dbReference type="NCBI Taxonomy" id="269237"/>
    <lineage>
        <taxon>Bacteria</taxon>
        <taxon>Pseudomonadati</taxon>
        <taxon>Campylobacterota</taxon>
        <taxon>Epsilonproteobacteria</taxon>
        <taxon>Campylobacterales</taxon>
        <taxon>Sulfurovaceae</taxon>
        <taxon>Sulfurovum</taxon>
        <taxon>environmental samples</taxon>
    </lineage>
</organism>
<keyword evidence="1" id="KW-0326">Glycosidase</keyword>
<keyword evidence="1" id="KW-0858">Xylan degradation</keyword>
<dbReference type="AlphaFoldDB" id="A0A6S6SPK5"/>
<gene>
    <name evidence="1" type="ORF">HELGO_WM32388</name>
</gene>
<reference evidence="1" key="1">
    <citation type="submission" date="2020-01" db="EMBL/GenBank/DDBJ databases">
        <authorList>
            <person name="Meier V. D."/>
            <person name="Meier V D."/>
        </authorList>
    </citation>
    <scope>NUCLEOTIDE SEQUENCE</scope>
    <source>
        <strain evidence="1">HLG_WM_MAG_05</strain>
    </source>
</reference>
<protein>
    <submittedName>
        <fullName evidence="1">Endo-1,4-beta-xylanase A</fullName>
    </submittedName>
</protein>
<proteinExistence type="predicted"/>
<dbReference type="EMBL" id="CACVAU010000016">
    <property type="protein sequence ID" value="CAA6805244.1"/>
    <property type="molecule type" value="Genomic_DNA"/>
</dbReference>
<dbReference type="GO" id="GO:0016798">
    <property type="term" value="F:hydrolase activity, acting on glycosyl bonds"/>
    <property type="evidence" value="ECO:0007669"/>
    <property type="project" value="UniProtKB-KW"/>
</dbReference>
<dbReference type="GO" id="GO:0045493">
    <property type="term" value="P:xylan catabolic process"/>
    <property type="evidence" value="ECO:0007669"/>
    <property type="project" value="UniProtKB-KW"/>
</dbReference>
<sequence>MKSLQQSLTKSKYLIYWLPKNWDESWFSVRQIQLAMDNGYAPIFMYWYFGDHLVHGMPTPTELEAYATDNQKVVNFLNQLSGQKMVIIEPEFNKSQIVATETSQKEFTSIIGNAIDNIEQKSNDEILFSLCMTDAGNRGENSTYASCGYDNCALGDQYSWSKPEIVYGELLNKIDFVSFQQMVAQFSRDPLNPGTWTEPNPKAYTESELGINHLAQRISNFSEFLNTK</sequence>
<keyword evidence="1" id="KW-0119">Carbohydrate metabolism</keyword>
<accession>A0A6S6SPK5</accession>
<keyword evidence="1" id="KW-0624">Polysaccharide degradation</keyword>